<feature type="transmembrane region" description="Helical" evidence="7">
    <location>
        <begin position="125"/>
        <end position="147"/>
    </location>
</feature>
<dbReference type="InterPro" id="IPR051633">
    <property type="entry name" value="AceTr"/>
</dbReference>
<keyword evidence="4 7" id="KW-1133">Transmembrane helix</keyword>
<sequence>MSSEDRILRNVVRQSTLEEANRNVFPPHTQDSTANGSLTPSPTLTGKPYPFFVPSTVKSTLGSPTALAIGAFSTTLTTLSFSLMQWRGLSTNNVFIGNFFFVAGIGMVISAQWELVLGNSFGYTVLSAFGFFYGGFGAIITPFFGVAEAYGTNSADYNNALGFFVLMWTVLNTFFLIGSLPINFVYIGIFFFVELAFALVSAAYFAAADGAADRSVALNKAAGAFAFCAGMLGYYTVAHLMCQTACGFSFPMGDTSRFFVRERKRPEGDVQGLEGEQGLGTKGEE</sequence>
<dbReference type="PANTHER" id="PTHR31123">
    <property type="entry name" value="ACCUMULATION OF DYADS PROTEIN 2-RELATED"/>
    <property type="match status" value="1"/>
</dbReference>
<comment type="subcellular location">
    <subcellularLocation>
        <location evidence="1">Membrane</location>
        <topology evidence="1">Multi-pass membrane protein</topology>
    </subcellularLocation>
</comment>
<evidence type="ECO:0000256" key="3">
    <source>
        <dbReference type="ARBA" id="ARBA00022692"/>
    </source>
</evidence>
<reference evidence="8 9" key="1">
    <citation type="journal article" date="2012" name="BMC Genomics">
        <title>Sequencing the genome of Marssonina brunnea reveals fungus-poplar co-evolution.</title>
        <authorList>
            <person name="Zhu S."/>
            <person name="Cao Y.-Z."/>
            <person name="Jiang C."/>
            <person name="Tan B.-Y."/>
            <person name="Wang Z."/>
            <person name="Feng S."/>
            <person name="Zhang L."/>
            <person name="Su X.-H."/>
            <person name="Brejova B."/>
            <person name="Vinar T."/>
            <person name="Xu M."/>
            <person name="Wang M.-X."/>
            <person name="Zhang S.-G."/>
            <person name="Huang M.-R."/>
            <person name="Wu R."/>
            <person name="Zhou Y."/>
        </authorList>
    </citation>
    <scope>NUCLEOTIDE SEQUENCE [LARGE SCALE GENOMIC DNA]</scope>
    <source>
        <strain evidence="8 9">MB_m1</strain>
    </source>
</reference>
<dbReference type="EMBL" id="JH921437">
    <property type="protein sequence ID" value="EKD16924.1"/>
    <property type="molecule type" value="Genomic_DNA"/>
</dbReference>
<dbReference type="InParanoid" id="K1XW05"/>
<feature type="region of interest" description="Disordered" evidence="6">
    <location>
        <begin position="264"/>
        <end position="285"/>
    </location>
</feature>
<accession>K1XW05</accession>
<dbReference type="GeneID" id="18760436"/>
<evidence type="ECO:0000256" key="1">
    <source>
        <dbReference type="ARBA" id="ARBA00004141"/>
    </source>
</evidence>
<dbReference type="Proteomes" id="UP000006753">
    <property type="component" value="Unassembled WGS sequence"/>
</dbReference>
<feature type="compositionally biased region" description="Gly residues" evidence="6">
    <location>
        <begin position="275"/>
        <end position="285"/>
    </location>
</feature>
<feature type="transmembrane region" description="Helical" evidence="7">
    <location>
        <begin position="184"/>
        <end position="205"/>
    </location>
</feature>
<dbReference type="OrthoDB" id="3648309at2759"/>
<evidence type="ECO:0000313" key="9">
    <source>
        <dbReference type="Proteomes" id="UP000006753"/>
    </source>
</evidence>
<evidence type="ECO:0000256" key="6">
    <source>
        <dbReference type="SAM" id="MobiDB-lite"/>
    </source>
</evidence>
<comment type="similarity">
    <text evidence="2">Belongs to the acetate uptake transporter (AceTr) (TC 2.A.96) family.</text>
</comment>
<dbReference type="OMA" id="VANLMCQ"/>
<proteinExistence type="inferred from homology"/>
<name>K1XW05_MARBU</name>
<feature type="transmembrane region" description="Helical" evidence="7">
    <location>
        <begin position="217"/>
        <end position="237"/>
    </location>
</feature>
<evidence type="ECO:0000256" key="2">
    <source>
        <dbReference type="ARBA" id="ARBA00005587"/>
    </source>
</evidence>
<keyword evidence="3 7" id="KW-0812">Transmembrane</keyword>
<keyword evidence="9" id="KW-1185">Reference proteome</keyword>
<keyword evidence="5 7" id="KW-0472">Membrane</keyword>
<protein>
    <submittedName>
        <fullName evidence="8">Uncharacterized protein</fullName>
    </submittedName>
</protein>
<organism evidence="8 9">
    <name type="scientific">Marssonina brunnea f. sp. multigermtubi (strain MB_m1)</name>
    <name type="common">Marssonina leaf spot fungus</name>
    <dbReference type="NCBI Taxonomy" id="1072389"/>
    <lineage>
        <taxon>Eukaryota</taxon>
        <taxon>Fungi</taxon>
        <taxon>Dikarya</taxon>
        <taxon>Ascomycota</taxon>
        <taxon>Pezizomycotina</taxon>
        <taxon>Leotiomycetes</taxon>
        <taxon>Helotiales</taxon>
        <taxon>Drepanopezizaceae</taxon>
        <taxon>Drepanopeziza</taxon>
    </lineage>
</organism>
<gene>
    <name evidence="8" type="ORF">MBM_04501</name>
</gene>
<dbReference type="GO" id="GO:0015123">
    <property type="term" value="F:acetate transmembrane transporter activity"/>
    <property type="evidence" value="ECO:0007669"/>
    <property type="project" value="TreeGrafter"/>
</dbReference>
<evidence type="ECO:0000256" key="7">
    <source>
        <dbReference type="SAM" id="Phobius"/>
    </source>
</evidence>
<dbReference type="eggNOG" id="ENOG502SI7M">
    <property type="taxonomic scope" value="Eukaryota"/>
</dbReference>
<dbReference type="InterPro" id="IPR000791">
    <property type="entry name" value="Gpr1/Fun34/SatP-like"/>
</dbReference>
<dbReference type="Pfam" id="PF01184">
    <property type="entry name" value="Gpr1_Fun34_YaaH"/>
    <property type="match status" value="1"/>
</dbReference>
<evidence type="ECO:0000256" key="5">
    <source>
        <dbReference type="ARBA" id="ARBA00023136"/>
    </source>
</evidence>
<feature type="compositionally biased region" description="Polar residues" evidence="6">
    <location>
        <begin position="29"/>
        <end position="41"/>
    </location>
</feature>
<dbReference type="GO" id="GO:0005886">
    <property type="term" value="C:plasma membrane"/>
    <property type="evidence" value="ECO:0007669"/>
    <property type="project" value="TreeGrafter"/>
</dbReference>
<dbReference type="RefSeq" id="XP_007292390.1">
    <property type="nucleotide sequence ID" value="XM_007292328.1"/>
</dbReference>
<dbReference type="PANTHER" id="PTHR31123:SF7">
    <property type="entry name" value="MARVEL DOMAIN-CONTAINING PROTEIN"/>
    <property type="match status" value="1"/>
</dbReference>
<feature type="transmembrane region" description="Helical" evidence="7">
    <location>
        <begin position="95"/>
        <end position="113"/>
    </location>
</feature>
<evidence type="ECO:0000256" key="4">
    <source>
        <dbReference type="ARBA" id="ARBA00022989"/>
    </source>
</evidence>
<dbReference type="AlphaFoldDB" id="K1XW05"/>
<dbReference type="HOGENOM" id="CLU_051062_2_0_1"/>
<evidence type="ECO:0000313" key="8">
    <source>
        <dbReference type="EMBL" id="EKD16924.1"/>
    </source>
</evidence>
<dbReference type="KEGG" id="mbe:MBM_04501"/>
<feature type="region of interest" description="Disordered" evidence="6">
    <location>
        <begin position="19"/>
        <end position="41"/>
    </location>
</feature>
<feature type="transmembrane region" description="Helical" evidence="7">
    <location>
        <begin position="159"/>
        <end position="178"/>
    </location>
</feature>